<dbReference type="EMBL" id="LUUI01000153">
    <property type="protein sequence ID" value="OAI10531.1"/>
    <property type="molecule type" value="Genomic_DNA"/>
</dbReference>
<keyword evidence="8" id="KW-1185">Reference proteome</keyword>
<keyword evidence="3 6" id="KW-0132">Cell division</keyword>
<dbReference type="SUPFAM" id="SSF55229">
    <property type="entry name" value="Cell division protein MinE topological specificity domain"/>
    <property type="match status" value="1"/>
</dbReference>
<dbReference type="STRING" id="980561.A1359_16610"/>
<evidence type="ECO:0000313" key="7">
    <source>
        <dbReference type="EMBL" id="OAI10531.1"/>
    </source>
</evidence>
<evidence type="ECO:0000256" key="4">
    <source>
        <dbReference type="ARBA" id="ARBA00023306"/>
    </source>
</evidence>
<dbReference type="NCBIfam" id="TIGR01215">
    <property type="entry name" value="minE"/>
    <property type="match status" value="1"/>
</dbReference>
<dbReference type="InterPro" id="IPR005527">
    <property type="entry name" value="MinE"/>
</dbReference>
<name>A0A177MY32_9GAMM</name>
<dbReference type="GO" id="GO:0042802">
    <property type="term" value="F:identical protein binding"/>
    <property type="evidence" value="ECO:0007669"/>
    <property type="project" value="UniProtKB-ARBA"/>
</dbReference>
<evidence type="ECO:0000256" key="2">
    <source>
        <dbReference type="ARBA" id="ARBA00020112"/>
    </source>
</evidence>
<sequence length="84" mass="9612">MSLLDYFRSSKPNTASLAKERLQILVAHERASRNQPSYLPQLQQELLAVIRKYINVGQDAITVNFEQDGNQETLELNIVLPDEK</sequence>
<dbReference type="AlphaFoldDB" id="A0A177MY32"/>
<dbReference type="FunFam" id="3.30.1070.10:FF:000001">
    <property type="entry name" value="Cell division topological specificity factor"/>
    <property type="match status" value="1"/>
</dbReference>
<dbReference type="Proteomes" id="UP000078476">
    <property type="component" value="Unassembled WGS sequence"/>
</dbReference>
<dbReference type="Pfam" id="PF03776">
    <property type="entry name" value="MinE"/>
    <property type="match status" value="1"/>
</dbReference>
<dbReference type="RefSeq" id="WP_066987221.1">
    <property type="nucleotide sequence ID" value="NZ_LUUI01000153.1"/>
</dbReference>
<dbReference type="GO" id="GO:0051301">
    <property type="term" value="P:cell division"/>
    <property type="evidence" value="ECO:0007669"/>
    <property type="project" value="UniProtKB-KW"/>
</dbReference>
<protein>
    <recommendedName>
        <fullName evidence="2 6">Cell division topological specificity factor</fullName>
    </recommendedName>
</protein>
<dbReference type="Gene3D" id="3.30.1070.10">
    <property type="entry name" value="Cell division topological specificity factor MinE"/>
    <property type="match status" value="1"/>
</dbReference>
<evidence type="ECO:0000256" key="5">
    <source>
        <dbReference type="ARBA" id="ARBA00025265"/>
    </source>
</evidence>
<gene>
    <name evidence="6" type="primary">minE</name>
    <name evidence="7" type="ORF">A1359_16610</name>
</gene>
<dbReference type="HAMAP" id="MF_00262">
    <property type="entry name" value="MinE"/>
    <property type="match status" value="1"/>
</dbReference>
<keyword evidence="4 6" id="KW-0131">Cell cycle</keyword>
<evidence type="ECO:0000256" key="3">
    <source>
        <dbReference type="ARBA" id="ARBA00022618"/>
    </source>
</evidence>
<dbReference type="OrthoDB" id="9802655at2"/>
<reference evidence="7 8" key="1">
    <citation type="submission" date="2016-03" db="EMBL/GenBank/DDBJ databases">
        <authorList>
            <person name="Ploux O."/>
        </authorList>
    </citation>
    <scope>NUCLEOTIDE SEQUENCE [LARGE SCALE GENOMIC DNA]</scope>
    <source>
        <strain evidence="7 8">R-45370</strain>
    </source>
</reference>
<evidence type="ECO:0000313" key="8">
    <source>
        <dbReference type="Proteomes" id="UP000078476"/>
    </source>
</evidence>
<organism evidence="7 8">
    <name type="scientific">Methylomonas lenta</name>
    <dbReference type="NCBI Taxonomy" id="980561"/>
    <lineage>
        <taxon>Bacteria</taxon>
        <taxon>Pseudomonadati</taxon>
        <taxon>Pseudomonadota</taxon>
        <taxon>Gammaproteobacteria</taxon>
        <taxon>Methylococcales</taxon>
        <taxon>Methylococcaceae</taxon>
        <taxon>Methylomonas</taxon>
    </lineage>
</organism>
<dbReference type="GO" id="GO:0032955">
    <property type="term" value="P:regulation of division septum assembly"/>
    <property type="evidence" value="ECO:0007669"/>
    <property type="project" value="InterPro"/>
</dbReference>
<dbReference type="InterPro" id="IPR036707">
    <property type="entry name" value="MinE_sf"/>
</dbReference>
<dbReference type="NCBIfam" id="NF001422">
    <property type="entry name" value="PRK00296.1"/>
    <property type="match status" value="1"/>
</dbReference>
<evidence type="ECO:0000256" key="6">
    <source>
        <dbReference type="HAMAP-Rule" id="MF_00262"/>
    </source>
</evidence>
<comment type="similarity">
    <text evidence="1 6">Belongs to the MinE family.</text>
</comment>
<evidence type="ECO:0000256" key="1">
    <source>
        <dbReference type="ARBA" id="ARBA00008168"/>
    </source>
</evidence>
<proteinExistence type="inferred from homology"/>
<accession>A0A177MY32</accession>
<comment type="caution">
    <text evidence="7">The sequence shown here is derived from an EMBL/GenBank/DDBJ whole genome shotgun (WGS) entry which is preliminary data.</text>
</comment>
<comment type="function">
    <text evidence="5 6">Prevents the cell division inhibition by proteins MinC and MinD at internal division sites while permitting inhibition at polar sites. This ensures cell division at the proper site by restricting the formation of a division septum at the midpoint of the long axis of the cell.</text>
</comment>